<proteinExistence type="predicted"/>
<accession>A0A6N8HFY8</accession>
<comment type="caution">
    <text evidence="1">The sequence shown here is derived from an EMBL/GenBank/DDBJ whole genome shotgun (WGS) entry which is preliminary data.</text>
</comment>
<name>A0A6N8HFY8_9FLAO</name>
<evidence type="ECO:0000313" key="1">
    <source>
        <dbReference type="EMBL" id="MUV04613.1"/>
    </source>
</evidence>
<sequence length="98" mass="11024">MLTTNEVAQVFETILSSPGMNDAVRIDMRISRKNVLLLTHVIEQRLISKGETKDVLLASVSNDTRDELKGILVDFLEKAGLVELSEKLQQFSQLPQKQ</sequence>
<dbReference type="RefSeq" id="WP_157483898.1">
    <property type="nucleotide sequence ID" value="NZ_WOWP01000053.1"/>
</dbReference>
<organism evidence="1 2">
    <name type="scientific">Flavobacterium rakeshii</name>
    <dbReference type="NCBI Taxonomy" id="1038845"/>
    <lineage>
        <taxon>Bacteria</taxon>
        <taxon>Pseudomonadati</taxon>
        <taxon>Bacteroidota</taxon>
        <taxon>Flavobacteriia</taxon>
        <taxon>Flavobacteriales</taxon>
        <taxon>Flavobacteriaceae</taxon>
        <taxon>Flavobacterium</taxon>
    </lineage>
</organism>
<keyword evidence="2" id="KW-1185">Reference proteome</keyword>
<evidence type="ECO:0000313" key="2">
    <source>
        <dbReference type="Proteomes" id="UP000433945"/>
    </source>
</evidence>
<dbReference type="AlphaFoldDB" id="A0A6N8HFY8"/>
<dbReference type="OrthoDB" id="798544at2"/>
<dbReference type="EMBL" id="WOWP01000053">
    <property type="protein sequence ID" value="MUV04613.1"/>
    <property type="molecule type" value="Genomic_DNA"/>
</dbReference>
<gene>
    <name evidence="1" type="ORF">GN157_12925</name>
</gene>
<reference evidence="1 2" key="1">
    <citation type="submission" date="2019-12" db="EMBL/GenBank/DDBJ databases">
        <authorList>
            <person name="Sun J.-Q."/>
        </authorList>
    </citation>
    <scope>NUCLEOTIDE SEQUENCE [LARGE SCALE GENOMIC DNA]</scope>
    <source>
        <strain evidence="1 2">JCM 17928</strain>
    </source>
</reference>
<dbReference type="Proteomes" id="UP000433945">
    <property type="component" value="Unassembled WGS sequence"/>
</dbReference>
<protein>
    <submittedName>
        <fullName evidence="1">Uncharacterized protein</fullName>
    </submittedName>
</protein>